<dbReference type="EMBL" id="BEZZ01142211">
    <property type="protein sequence ID" value="GCC45038.1"/>
    <property type="molecule type" value="Genomic_DNA"/>
</dbReference>
<evidence type="ECO:0000313" key="3">
    <source>
        <dbReference type="Proteomes" id="UP000287033"/>
    </source>
</evidence>
<evidence type="ECO:0000256" key="1">
    <source>
        <dbReference type="SAM" id="MobiDB-lite"/>
    </source>
</evidence>
<gene>
    <name evidence="2" type="ORF">chiPu_0028866</name>
</gene>
<protein>
    <submittedName>
        <fullName evidence="2">Uncharacterized protein</fullName>
    </submittedName>
</protein>
<keyword evidence="3" id="KW-1185">Reference proteome</keyword>
<organism evidence="2 3">
    <name type="scientific">Chiloscyllium punctatum</name>
    <name type="common">Brownbanded bambooshark</name>
    <name type="synonym">Hemiscyllium punctatum</name>
    <dbReference type="NCBI Taxonomy" id="137246"/>
    <lineage>
        <taxon>Eukaryota</taxon>
        <taxon>Metazoa</taxon>
        <taxon>Chordata</taxon>
        <taxon>Craniata</taxon>
        <taxon>Vertebrata</taxon>
        <taxon>Chondrichthyes</taxon>
        <taxon>Elasmobranchii</taxon>
        <taxon>Galeomorphii</taxon>
        <taxon>Galeoidea</taxon>
        <taxon>Orectolobiformes</taxon>
        <taxon>Hemiscylliidae</taxon>
        <taxon>Chiloscyllium</taxon>
    </lineage>
</organism>
<comment type="caution">
    <text evidence="2">The sequence shown here is derived from an EMBL/GenBank/DDBJ whole genome shotgun (WGS) entry which is preliminary data.</text>
</comment>
<feature type="region of interest" description="Disordered" evidence="1">
    <location>
        <begin position="36"/>
        <end position="55"/>
    </location>
</feature>
<proteinExistence type="predicted"/>
<evidence type="ECO:0000313" key="2">
    <source>
        <dbReference type="EMBL" id="GCC45038.1"/>
    </source>
</evidence>
<feature type="non-terminal residue" evidence="2">
    <location>
        <position position="55"/>
    </location>
</feature>
<name>A0A401TR12_CHIPU</name>
<dbReference type="AlphaFoldDB" id="A0A401TR12"/>
<sequence length="55" mass="6172">MQSMRSVTLVRIQRETWSDFLRQRLRSASACGAQSRCDGVSLGERSGENSQVPDK</sequence>
<reference evidence="2 3" key="1">
    <citation type="journal article" date="2018" name="Nat. Ecol. Evol.">
        <title>Shark genomes provide insights into elasmobranch evolution and the origin of vertebrates.</title>
        <authorList>
            <person name="Hara Y"/>
            <person name="Yamaguchi K"/>
            <person name="Onimaru K"/>
            <person name="Kadota M"/>
            <person name="Koyanagi M"/>
            <person name="Keeley SD"/>
            <person name="Tatsumi K"/>
            <person name="Tanaka K"/>
            <person name="Motone F"/>
            <person name="Kageyama Y"/>
            <person name="Nozu R"/>
            <person name="Adachi N"/>
            <person name="Nishimura O"/>
            <person name="Nakagawa R"/>
            <person name="Tanegashima C"/>
            <person name="Kiyatake I"/>
            <person name="Matsumoto R"/>
            <person name="Murakumo K"/>
            <person name="Nishida K"/>
            <person name="Terakita A"/>
            <person name="Kuratani S"/>
            <person name="Sato K"/>
            <person name="Hyodo S Kuraku.S."/>
        </authorList>
    </citation>
    <scope>NUCLEOTIDE SEQUENCE [LARGE SCALE GENOMIC DNA]</scope>
</reference>
<dbReference type="Proteomes" id="UP000287033">
    <property type="component" value="Unassembled WGS sequence"/>
</dbReference>
<accession>A0A401TR12</accession>